<comment type="caution">
    <text evidence="1">The sequence shown here is derived from an EMBL/GenBank/DDBJ whole genome shotgun (WGS) entry which is preliminary data.</text>
</comment>
<dbReference type="RefSeq" id="WP_109620580.1">
    <property type="nucleotide sequence ID" value="NZ_QGDO01000005.1"/>
</dbReference>
<proteinExistence type="predicted"/>
<keyword evidence="2" id="KW-1185">Reference proteome</keyword>
<dbReference type="Proteomes" id="UP000245535">
    <property type="component" value="Unassembled WGS sequence"/>
</dbReference>
<reference evidence="1 2" key="1">
    <citation type="submission" date="2018-03" db="EMBL/GenBank/DDBJ databases">
        <title>Genomic Encyclopedia of Archaeal and Bacterial Type Strains, Phase II (KMG-II): from individual species to whole genera.</title>
        <authorList>
            <person name="Goeker M."/>
        </authorList>
    </citation>
    <scope>NUCLEOTIDE SEQUENCE [LARGE SCALE GENOMIC DNA]</scope>
    <source>
        <strain evidence="1 2">DSM 28229</strain>
    </source>
</reference>
<organism evidence="1 2">
    <name type="scientific">Sediminitomix flava</name>
    <dbReference type="NCBI Taxonomy" id="379075"/>
    <lineage>
        <taxon>Bacteria</taxon>
        <taxon>Pseudomonadati</taxon>
        <taxon>Bacteroidota</taxon>
        <taxon>Cytophagia</taxon>
        <taxon>Cytophagales</taxon>
        <taxon>Flammeovirgaceae</taxon>
        <taxon>Sediminitomix</taxon>
    </lineage>
</organism>
<dbReference type="EMBL" id="QGDO01000005">
    <property type="protein sequence ID" value="PWJ40130.1"/>
    <property type="molecule type" value="Genomic_DNA"/>
</dbReference>
<sequence length="114" mass="13305">MQNLYLHIVLAAEDGTSIVLKNKEQLIHFTKISEGNKTENVISPLAEEWEFFFRYLTGLKWDKQYVNVEGEGAYWSVSAKIHDFKFQSEGTDDYPENFEQFLETLLAFLGLNEF</sequence>
<evidence type="ECO:0000313" key="1">
    <source>
        <dbReference type="EMBL" id="PWJ40130.1"/>
    </source>
</evidence>
<evidence type="ECO:0000313" key="2">
    <source>
        <dbReference type="Proteomes" id="UP000245535"/>
    </source>
</evidence>
<gene>
    <name evidence="1" type="ORF">BC781_105194</name>
</gene>
<protein>
    <submittedName>
        <fullName evidence="1">Uncharacterized protein</fullName>
    </submittedName>
</protein>
<dbReference type="AlphaFoldDB" id="A0A315Z8W0"/>
<accession>A0A315Z8W0</accession>
<name>A0A315Z8W0_SEDFL</name>